<keyword evidence="2" id="KW-0614">Plasmid</keyword>
<organism evidence="2 3">
    <name type="scientific">Lactococcus lactis subsp. lactis</name>
    <name type="common">Streptococcus lactis</name>
    <dbReference type="NCBI Taxonomy" id="1360"/>
    <lineage>
        <taxon>Bacteria</taxon>
        <taxon>Bacillati</taxon>
        <taxon>Bacillota</taxon>
        <taxon>Bacilli</taxon>
        <taxon>Lactobacillales</taxon>
        <taxon>Streptococcaceae</taxon>
        <taxon>Lactococcus</taxon>
    </lineage>
</organism>
<evidence type="ECO:0000256" key="1">
    <source>
        <dbReference type="SAM" id="Coils"/>
    </source>
</evidence>
<sequence length="347" mass="39927">MGGRAQLIEKSIAELILQHFDNESISQLLAKAPLKQGMSILPAGSSNIARKKAIQNLVANKNLKYIINILESGQFNIFVQENYENLPKKKSLDEFKLQLTRTNGSALDYLLYLISVDNIDSLVALFNDNSVEVKQFSSFLESEGFGDFIFHRPIQQQSEPDNSDVIKLASQINKLQNDNQRLQKKMDREVSKLERDSENQLVLLKKEQLAENERITKVYESEIAKLKSELTINQRELKKQITKNEKLEKSVFKLKSDVETQRSLKNPSVLVVGNLPEESIIDSQQYQISSIANLDQNGDDILLEKSNWIKIYVQSEYVSTEKYLEFRKKYPKIPMSYLSREQMKKGE</sequence>
<dbReference type="EMBL" id="CP016699">
    <property type="protein sequence ID" value="ARD97428.1"/>
    <property type="molecule type" value="Genomic_DNA"/>
</dbReference>
<protein>
    <submittedName>
        <fullName evidence="2">Uncharacterized protein</fullName>
    </submittedName>
</protein>
<geneLocation type="plasmid" evidence="3">
    <name>p275a</name>
</geneLocation>
<keyword evidence="1" id="KW-0175">Coiled coil</keyword>
<dbReference type="Proteomes" id="UP000192085">
    <property type="component" value="Plasmid p275A"/>
</dbReference>
<reference evidence="2 3" key="1">
    <citation type="journal article" date="2017" name="BMC Genomics">
        <title>Comparative and functional genomics of the Lactococcus lactis taxon; insights into evolution and niche adaptation.</title>
        <authorList>
            <person name="Kelleher P."/>
            <person name="Bottacini F."/>
            <person name="Mahony J."/>
            <person name="Kilcawley K.N."/>
            <person name="van Sinderen D."/>
        </authorList>
    </citation>
    <scope>NUCLEOTIDE SEQUENCE [LARGE SCALE GENOMIC DNA]</scope>
    <source>
        <strain evidence="2 3">275</strain>
        <plasmid evidence="3">p275a</plasmid>
    </source>
</reference>
<name>A0A1V0NBX4_LACLL</name>
<accession>A0A1V0NBX4</accession>
<evidence type="ECO:0000313" key="2">
    <source>
        <dbReference type="EMBL" id="ARD97428.1"/>
    </source>
</evidence>
<proteinExistence type="predicted"/>
<dbReference type="RefSeq" id="WP_081144408.1">
    <property type="nucleotide sequence ID" value="NZ_BJMA01000061.1"/>
</dbReference>
<gene>
    <name evidence="2" type="ORF">LL275_pA081</name>
</gene>
<dbReference type="AlphaFoldDB" id="A0A1V0NBX4"/>
<feature type="coiled-coil region" evidence="1">
    <location>
        <begin position="165"/>
        <end position="229"/>
    </location>
</feature>
<evidence type="ECO:0000313" key="3">
    <source>
        <dbReference type="Proteomes" id="UP000192085"/>
    </source>
</evidence>